<dbReference type="InterPro" id="IPR001406">
    <property type="entry name" value="PsdUridine_synth_TruA"/>
</dbReference>
<dbReference type="SUPFAM" id="SSF55120">
    <property type="entry name" value="Pseudouridine synthase"/>
    <property type="match status" value="1"/>
</dbReference>
<name>A0A6B0ST82_9EURY</name>
<keyword evidence="2 4" id="KW-0819">tRNA processing</keyword>
<comment type="similarity">
    <text evidence="1 4 7">Belongs to the tRNA pseudouridine synthase TruA family.</text>
</comment>
<dbReference type="EC" id="5.4.99.12" evidence="4"/>
<dbReference type="Gene3D" id="3.30.70.580">
    <property type="entry name" value="Pseudouridine synthase I, catalytic domain, N-terminal subdomain"/>
    <property type="match status" value="1"/>
</dbReference>
<proteinExistence type="inferred from homology"/>
<evidence type="ECO:0000256" key="7">
    <source>
        <dbReference type="RuleBase" id="RU003792"/>
    </source>
</evidence>
<dbReference type="NCBIfam" id="NF000622">
    <property type="entry name" value="PRK00021.3-3"/>
    <property type="match status" value="1"/>
</dbReference>
<dbReference type="AlphaFoldDB" id="A0A6B0ST82"/>
<comment type="catalytic activity">
    <reaction evidence="4 7">
        <text>uridine(38/39/40) in tRNA = pseudouridine(38/39/40) in tRNA</text>
        <dbReference type="Rhea" id="RHEA:22376"/>
        <dbReference type="Rhea" id="RHEA-COMP:10085"/>
        <dbReference type="Rhea" id="RHEA-COMP:10087"/>
        <dbReference type="ChEBI" id="CHEBI:65314"/>
        <dbReference type="ChEBI" id="CHEBI:65315"/>
        <dbReference type="EC" id="5.4.99.12"/>
    </reaction>
</comment>
<organism evidence="9 10">
    <name type="scientific">Halobacterium bonnevillei</name>
    <dbReference type="NCBI Taxonomy" id="2692200"/>
    <lineage>
        <taxon>Archaea</taxon>
        <taxon>Methanobacteriati</taxon>
        <taxon>Methanobacteriota</taxon>
        <taxon>Stenosarchaea group</taxon>
        <taxon>Halobacteria</taxon>
        <taxon>Halobacteriales</taxon>
        <taxon>Halobacteriaceae</taxon>
        <taxon>Halobacterium</taxon>
    </lineage>
</organism>
<keyword evidence="3 4" id="KW-0413">Isomerase</keyword>
<comment type="caution">
    <text evidence="4">Lacks conserved residue(s) required for the propagation of feature annotation.</text>
</comment>
<feature type="active site" description="Nucleophile" evidence="4 5">
    <location>
        <position position="56"/>
    </location>
</feature>
<dbReference type="GO" id="GO:0160147">
    <property type="term" value="F:tRNA pseudouridine(38-40) synthase activity"/>
    <property type="evidence" value="ECO:0007669"/>
    <property type="project" value="UniProtKB-EC"/>
</dbReference>
<evidence type="ECO:0000313" key="10">
    <source>
        <dbReference type="Proteomes" id="UP000471521"/>
    </source>
</evidence>
<comment type="function">
    <text evidence="4">Formation of pseudouridine at positions 38, 39 and 40 in the anticodon stem and loop of transfer RNAs.</text>
</comment>
<evidence type="ECO:0000259" key="8">
    <source>
        <dbReference type="Pfam" id="PF01416"/>
    </source>
</evidence>
<evidence type="ECO:0000256" key="6">
    <source>
        <dbReference type="PIRSR" id="PIRSR001430-2"/>
    </source>
</evidence>
<reference evidence="9 10" key="1">
    <citation type="submission" date="2019-12" db="EMBL/GenBank/DDBJ databases">
        <title>Isolation and characterization of three novel carbon monoxide-oxidizing members of Halobacteria from salione crusts and soils.</title>
        <authorList>
            <person name="Myers M.R."/>
            <person name="King G.M."/>
        </authorList>
    </citation>
    <scope>NUCLEOTIDE SEQUENCE [LARGE SCALE GENOMIC DNA]</scope>
    <source>
        <strain evidence="9 10">PCN9</strain>
    </source>
</reference>
<dbReference type="Proteomes" id="UP000471521">
    <property type="component" value="Unassembled WGS sequence"/>
</dbReference>
<evidence type="ECO:0000256" key="2">
    <source>
        <dbReference type="ARBA" id="ARBA00022694"/>
    </source>
</evidence>
<accession>A0A6B0ST82</accession>
<dbReference type="HAMAP" id="MF_00171">
    <property type="entry name" value="TruA"/>
    <property type="match status" value="1"/>
</dbReference>
<dbReference type="InterPro" id="IPR020094">
    <property type="entry name" value="TruA/RsuA/RluB/E/F_N"/>
</dbReference>
<dbReference type="GO" id="GO:0003723">
    <property type="term" value="F:RNA binding"/>
    <property type="evidence" value="ECO:0007669"/>
    <property type="project" value="InterPro"/>
</dbReference>
<dbReference type="OrthoDB" id="25720at2157"/>
<evidence type="ECO:0000313" key="9">
    <source>
        <dbReference type="EMBL" id="MXR22242.1"/>
    </source>
</evidence>
<feature type="binding site" evidence="4 6">
    <location>
        <position position="110"/>
    </location>
    <ligand>
        <name>substrate</name>
    </ligand>
</feature>
<keyword evidence="10" id="KW-1185">Reference proteome</keyword>
<protein>
    <recommendedName>
        <fullName evidence="4">tRNA pseudouridine synthase A</fullName>
        <ecNumber evidence="4">5.4.99.12</ecNumber>
    </recommendedName>
    <alternativeName>
        <fullName evidence="4">tRNA pseudouridine(38-40) synthase</fullName>
    </alternativeName>
    <alternativeName>
        <fullName evidence="4">tRNA pseudouridylate synthase I</fullName>
    </alternativeName>
    <alternativeName>
        <fullName evidence="4">tRNA-uridine isomerase I</fullName>
    </alternativeName>
</protein>
<comment type="caution">
    <text evidence="9">The sequence shown here is derived from an EMBL/GenBank/DDBJ whole genome shotgun (WGS) entry which is preliminary data.</text>
</comment>
<dbReference type="GO" id="GO:0031119">
    <property type="term" value="P:tRNA pseudouridine synthesis"/>
    <property type="evidence" value="ECO:0007669"/>
    <property type="project" value="UniProtKB-UniRule"/>
</dbReference>
<evidence type="ECO:0000256" key="3">
    <source>
        <dbReference type="ARBA" id="ARBA00023235"/>
    </source>
</evidence>
<dbReference type="RefSeq" id="WP_159527611.1">
    <property type="nucleotide sequence ID" value="NZ_WUUU01000227.1"/>
</dbReference>
<dbReference type="InterPro" id="IPR020103">
    <property type="entry name" value="PsdUridine_synth_cat_dom_sf"/>
</dbReference>
<dbReference type="EMBL" id="WUUU01000227">
    <property type="protein sequence ID" value="MXR22242.1"/>
    <property type="molecule type" value="Genomic_DNA"/>
</dbReference>
<sequence length="264" mass="28878">MVRRAFRVAYDGRPYYGFQRQPDVTTVEGELFGALRRLDVFEGEKPPGYAAAGRTDAGVSARAQTIGLDAPEWLTPSAMNGELPDGIRVWASADAPADFHATHDANWREYRYFVFGPDADEGRAARALDRLLGEHDFHNLTPDDDLTTRALSGGLAREDDFLVVTLRASGFCRELVRRVVSLVRDVAAGGSVDRIERVLGPEPVDGPDGVAPAPAGPLVLHDVDYDLEFTTEPRAAAAVRDAFTALHEERRSLARVARHVADEV</sequence>
<dbReference type="Pfam" id="PF01416">
    <property type="entry name" value="PseudoU_synth_1"/>
    <property type="match status" value="1"/>
</dbReference>
<evidence type="ECO:0000256" key="4">
    <source>
        <dbReference type="HAMAP-Rule" id="MF_00171"/>
    </source>
</evidence>
<evidence type="ECO:0000256" key="1">
    <source>
        <dbReference type="ARBA" id="ARBA00009375"/>
    </source>
</evidence>
<dbReference type="PANTHER" id="PTHR11142:SF0">
    <property type="entry name" value="TRNA PSEUDOURIDINE SYNTHASE-LIKE 1"/>
    <property type="match status" value="1"/>
</dbReference>
<feature type="domain" description="Pseudouridine synthase I TruA alpha/beta" evidence="8">
    <location>
        <begin position="128"/>
        <end position="226"/>
    </location>
</feature>
<dbReference type="PIRSF" id="PIRSF001430">
    <property type="entry name" value="tRNA_psdUrid_synth"/>
    <property type="match status" value="1"/>
</dbReference>
<dbReference type="PANTHER" id="PTHR11142">
    <property type="entry name" value="PSEUDOURIDYLATE SYNTHASE"/>
    <property type="match status" value="1"/>
</dbReference>
<evidence type="ECO:0000256" key="5">
    <source>
        <dbReference type="PIRSR" id="PIRSR001430-1"/>
    </source>
</evidence>
<gene>
    <name evidence="4 9" type="primary">truA</name>
    <name evidence="9" type="ORF">GRX66_17200</name>
</gene>
<dbReference type="InterPro" id="IPR020097">
    <property type="entry name" value="PsdUridine_synth_TruA_a/b_dom"/>
</dbReference>
<dbReference type="Gene3D" id="3.30.70.660">
    <property type="entry name" value="Pseudouridine synthase I, catalytic domain, C-terminal subdomain"/>
    <property type="match status" value="1"/>
</dbReference>
<dbReference type="InterPro" id="IPR020095">
    <property type="entry name" value="PsdUridine_synth_TruA_C"/>
</dbReference>